<keyword evidence="8" id="KW-0812">Transmembrane</keyword>
<evidence type="ECO:0000256" key="4">
    <source>
        <dbReference type="ARBA" id="ARBA00023136"/>
    </source>
</evidence>
<evidence type="ECO:0000256" key="3">
    <source>
        <dbReference type="ARBA" id="ARBA00022598"/>
    </source>
</evidence>
<evidence type="ECO:0000256" key="8">
    <source>
        <dbReference type="SAM" id="Phobius"/>
    </source>
</evidence>
<dbReference type="EMBL" id="CP015878">
    <property type="protein sequence ID" value="ANI15192.1"/>
    <property type="molecule type" value="Genomic_DNA"/>
</dbReference>
<dbReference type="PANTHER" id="PTHR43767:SF8">
    <property type="entry name" value="LONG-CHAIN-FATTY-ACID--COA LIGASE"/>
    <property type="match status" value="1"/>
</dbReference>
<reference evidence="11 12" key="1">
    <citation type="submission" date="2016-05" db="EMBL/GenBank/DDBJ databases">
        <title>Genome Sequence of Pseudomonas citronellolis Strain SJTE-3, an Estrogens and Persistent Organic Pollutants degradation strain.</title>
        <authorList>
            <person name="Liang R."/>
        </authorList>
    </citation>
    <scope>NUCLEOTIDE SEQUENCE [LARGE SCALE GENOMIC DNA]</scope>
    <source>
        <strain evidence="11 12">SJTE-3</strain>
    </source>
</reference>
<evidence type="ECO:0000259" key="10">
    <source>
        <dbReference type="Pfam" id="PF13193"/>
    </source>
</evidence>
<dbReference type="InterPro" id="IPR050237">
    <property type="entry name" value="ATP-dep_AMP-bd_enzyme"/>
</dbReference>
<dbReference type="Gene3D" id="3.30.300.30">
    <property type="match status" value="1"/>
</dbReference>
<evidence type="ECO:0000313" key="11">
    <source>
        <dbReference type="EMBL" id="ANI15192.1"/>
    </source>
</evidence>
<feature type="domain" description="AMP-dependent synthetase/ligase" evidence="9">
    <location>
        <begin position="38"/>
        <end position="429"/>
    </location>
</feature>
<evidence type="ECO:0000256" key="2">
    <source>
        <dbReference type="ARBA" id="ARBA00005005"/>
    </source>
</evidence>
<dbReference type="CDD" id="cd05936">
    <property type="entry name" value="FC-FACS_FadD_like"/>
    <property type="match status" value="1"/>
</dbReference>
<dbReference type="Pfam" id="PF13193">
    <property type="entry name" value="AMP-binding_C"/>
    <property type="match status" value="1"/>
</dbReference>
<evidence type="ECO:0000313" key="12">
    <source>
        <dbReference type="Proteomes" id="UP000077748"/>
    </source>
</evidence>
<organism evidence="11 12">
    <name type="scientific">Pseudomonas citronellolis</name>
    <dbReference type="NCBI Taxonomy" id="53408"/>
    <lineage>
        <taxon>Bacteria</taxon>
        <taxon>Pseudomonadati</taxon>
        <taxon>Pseudomonadota</taxon>
        <taxon>Gammaproteobacteria</taxon>
        <taxon>Pseudomonadales</taxon>
        <taxon>Pseudomonadaceae</taxon>
        <taxon>Pseudomonas</taxon>
    </lineage>
</organism>
<dbReference type="AlphaFoldDB" id="A0A1A9KCC7"/>
<evidence type="ECO:0000259" key="9">
    <source>
        <dbReference type="Pfam" id="PF00501"/>
    </source>
</evidence>
<dbReference type="Pfam" id="PF00501">
    <property type="entry name" value="AMP-binding"/>
    <property type="match status" value="1"/>
</dbReference>
<feature type="transmembrane region" description="Helical" evidence="8">
    <location>
        <begin position="263"/>
        <end position="285"/>
    </location>
</feature>
<name>A0A1A9KCC7_9PSED</name>
<dbReference type="InterPro" id="IPR020845">
    <property type="entry name" value="AMP-binding_CS"/>
</dbReference>
<protein>
    <recommendedName>
        <fullName evidence="6">Long-chain-fatty-acid--CoA ligase</fullName>
        <ecNumber evidence="5">6.2.1.3</ecNumber>
    </recommendedName>
    <alternativeName>
        <fullName evidence="7">Long-chain acyl-CoA synthetase</fullName>
    </alternativeName>
</protein>
<dbReference type="Gene3D" id="3.40.50.12780">
    <property type="entry name" value="N-terminal domain of ligase-like"/>
    <property type="match status" value="1"/>
</dbReference>
<dbReference type="GO" id="GO:0004467">
    <property type="term" value="F:long-chain fatty acid-CoA ligase activity"/>
    <property type="evidence" value="ECO:0007669"/>
    <property type="project" value="UniProtKB-EC"/>
</dbReference>
<keyword evidence="8" id="KW-1133">Transmembrane helix</keyword>
<evidence type="ECO:0000256" key="5">
    <source>
        <dbReference type="ARBA" id="ARBA00026121"/>
    </source>
</evidence>
<dbReference type="InterPro" id="IPR025110">
    <property type="entry name" value="AMP-bd_C"/>
</dbReference>
<dbReference type="InterPro" id="IPR000873">
    <property type="entry name" value="AMP-dep_synth/lig_dom"/>
</dbReference>
<evidence type="ECO:0000256" key="6">
    <source>
        <dbReference type="ARBA" id="ARBA00039545"/>
    </source>
</evidence>
<dbReference type="PROSITE" id="PS00455">
    <property type="entry name" value="AMP_BINDING"/>
    <property type="match status" value="1"/>
</dbReference>
<evidence type="ECO:0000256" key="7">
    <source>
        <dbReference type="ARBA" id="ARBA00042773"/>
    </source>
</evidence>
<dbReference type="PANTHER" id="PTHR43767">
    <property type="entry name" value="LONG-CHAIN-FATTY-ACID--COA LIGASE"/>
    <property type="match status" value="1"/>
</dbReference>
<keyword evidence="3 11" id="KW-0436">Ligase</keyword>
<sequence>MQTIRRHQQVQTPWTRSYPAGVRWNTDLSGLSVLDMLDDSVRRWADRPAIDFMGRNIDYRELASLIDRAAKGLQDLGVGPGVHVGLYLPNVPQYVITFFAILRAGGTVVNYSPLDAGEVLAHKIEDSRTDILVTLDLNSLYPLMARLLDSTRLHTLVVGSLGEFGAQPREIRARLQQEGQLAQVHYSEQCLPFEQLLDNEGDWQPHALPPLDEALAVLQYTGGTTGLPKGAMLTHANLGAAAAQVMMINVDNDQRLHEGRESILVVLPLFHVYAMVGCLLFPVAAGAEMRLHTRFDAGAVLRDIHDNRVSCFPGVPTMFTALLSHPQVSEYDLRCLKICASGGAPLPVELMQQFKALTGCQITEGWGMTETCTGGTFTPAERPQAGSCGVPHIGVDICFLDLEDSGRKVPPGQNGELAIRGPNIMRGYWNNPQASAESFTHDGYFRTGDVGYMDADGYIYIVDRTKDMLLCGGFNVYPRVIEEAIYAHPAVEEVMVLGIPDAYRGQSPKAYVKLRPGHPAFDLDALKDFLKDRLGKHEMVQALEIRADLPKTAVGKLSKKLLKDEIAAAQASAGN</sequence>
<dbReference type="SUPFAM" id="SSF56801">
    <property type="entry name" value="Acetyl-CoA synthetase-like"/>
    <property type="match status" value="1"/>
</dbReference>
<proteinExistence type="predicted"/>
<evidence type="ECO:0000256" key="1">
    <source>
        <dbReference type="ARBA" id="ARBA00004170"/>
    </source>
</evidence>
<comment type="subcellular location">
    <subcellularLocation>
        <location evidence="1">Membrane</location>
        <topology evidence="1">Peripheral membrane protein</topology>
    </subcellularLocation>
</comment>
<gene>
    <name evidence="11" type="ORF">A9C11_14900</name>
</gene>
<dbReference type="InterPro" id="IPR042099">
    <property type="entry name" value="ANL_N_sf"/>
</dbReference>
<dbReference type="InterPro" id="IPR045851">
    <property type="entry name" value="AMP-bd_C_sf"/>
</dbReference>
<dbReference type="EC" id="6.2.1.3" evidence="5"/>
<feature type="domain" description="AMP-binding enzyme C-terminal" evidence="10">
    <location>
        <begin position="481"/>
        <end position="556"/>
    </location>
</feature>
<dbReference type="Proteomes" id="UP000077748">
    <property type="component" value="Chromosome"/>
</dbReference>
<accession>A0A1A9KCC7</accession>
<dbReference type="GO" id="GO:0016020">
    <property type="term" value="C:membrane"/>
    <property type="evidence" value="ECO:0007669"/>
    <property type="project" value="UniProtKB-SubCell"/>
</dbReference>
<comment type="pathway">
    <text evidence="2">Lipid metabolism; fatty acid beta-oxidation.</text>
</comment>
<keyword evidence="4 8" id="KW-0472">Membrane</keyword>